<evidence type="ECO:0000313" key="1">
    <source>
        <dbReference type="EMBL" id="KKM56229.1"/>
    </source>
</evidence>
<reference evidence="1" key="1">
    <citation type="journal article" date="2015" name="Nature">
        <title>Complex archaea that bridge the gap between prokaryotes and eukaryotes.</title>
        <authorList>
            <person name="Spang A."/>
            <person name="Saw J.H."/>
            <person name="Jorgensen S.L."/>
            <person name="Zaremba-Niedzwiedzka K."/>
            <person name="Martijn J."/>
            <person name="Lind A.E."/>
            <person name="van Eijk R."/>
            <person name="Schleper C."/>
            <person name="Guy L."/>
            <person name="Ettema T.J."/>
        </authorList>
    </citation>
    <scope>NUCLEOTIDE SEQUENCE</scope>
</reference>
<dbReference type="AlphaFoldDB" id="A0A0F9L634"/>
<protein>
    <submittedName>
        <fullName evidence="1">Uncharacterized protein</fullName>
    </submittedName>
</protein>
<accession>A0A0F9L634</accession>
<organism evidence="1">
    <name type="scientific">marine sediment metagenome</name>
    <dbReference type="NCBI Taxonomy" id="412755"/>
    <lineage>
        <taxon>unclassified sequences</taxon>
        <taxon>metagenomes</taxon>
        <taxon>ecological metagenomes</taxon>
    </lineage>
</organism>
<gene>
    <name evidence="1" type="ORF">LCGC14_1551840</name>
</gene>
<proteinExistence type="predicted"/>
<name>A0A0F9L634_9ZZZZ</name>
<sequence length="71" mass="8279">MIEKKVEKCIYNKAHNECRMRYKCSFTQYGSTKKTCRIKGDLSGQGFRRQSRWDIAPGAKLNYKDLIKGSI</sequence>
<dbReference type="EMBL" id="LAZR01011872">
    <property type="protein sequence ID" value="KKM56229.1"/>
    <property type="molecule type" value="Genomic_DNA"/>
</dbReference>
<comment type="caution">
    <text evidence="1">The sequence shown here is derived from an EMBL/GenBank/DDBJ whole genome shotgun (WGS) entry which is preliminary data.</text>
</comment>